<organism evidence="2">
    <name type="scientific">Noccaea caerulescens</name>
    <name type="common">Alpine penny-cress</name>
    <name type="synonym">Thlaspi caerulescens</name>
    <dbReference type="NCBI Taxonomy" id="107243"/>
    <lineage>
        <taxon>Eukaryota</taxon>
        <taxon>Viridiplantae</taxon>
        <taxon>Streptophyta</taxon>
        <taxon>Embryophyta</taxon>
        <taxon>Tracheophyta</taxon>
        <taxon>Spermatophyta</taxon>
        <taxon>Magnoliopsida</taxon>
        <taxon>eudicotyledons</taxon>
        <taxon>Gunneridae</taxon>
        <taxon>Pentapetalae</taxon>
        <taxon>rosids</taxon>
        <taxon>malvids</taxon>
        <taxon>Brassicales</taxon>
        <taxon>Brassicaceae</taxon>
        <taxon>Coluteocarpeae</taxon>
        <taxon>Noccaea</taxon>
    </lineage>
</organism>
<evidence type="ECO:0000259" key="1">
    <source>
        <dbReference type="Pfam" id="PF03478"/>
    </source>
</evidence>
<reference evidence="2" key="1">
    <citation type="submission" date="2016-07" db="EMBL/GenBank/DDBJ databases">
        <title>De novo transcriptome assembly of four accessions of the metal hyperaccumulator plant Noccaea caerulescens.</title>
        <authorList>
            <person name="Blande D."/>
            <person name="Halimaa P."/>
            <person name="Tervahauta A.I."/>
            <person name="Aarts M.G."/>
            <person name="Karenlampi S.O."/>
        </authorList>
    </citation>
    <scope>NUCLEOTIDE SEQUENCE</scope>
</reference>
<accession>A0A1J3FHS7</accession>
<name>A0A1J3FHS7_NOCCA</name>
<evidence type="ECO:0000313" key="2">
    <source>
        <dbReference type="EMBL" id="JAU42221.1"/>
    </source>
</evidence>
<feature type="domain" description="KIB1-4 beta-propeller" evidence="1">
    <location>
        <begin position="27"/>
        <end position="87"/>
    </location>
</feature>
<dbReference type="Pfam" id="PF03478">
    <property type="entry name" value="Beta-prop_KIB1-4"/>
    <property type="match status" value="1"/>
</dbReference>
<dbReference type="EMBL" id="GEVK01010611">
    <property type="protein sequence ID" value="JAU42221.1"/>
    <property type="molecule type" value="Transcribed_RNA"/>
</dbReference>
<gene>
    <name evidence="2" type="ORF">LC_TR11576_c1_g1_i1_g.40662</name>
</gene>
<dbReference type="InterPro" id="IPR005174">
    <property type="entry name" value="KIB1-4_b-propeller"/>
</dbReference>
<sequence length="109" mass="12558">MRYTQCNMYERDDGDDGDLRIDLIKPKRFLVFREDEKSKEFWYTENIGDLCIFLGNSEAFCVSASMYPGLIPNSIYYVRGPGLGCYNVAYAKPRTLSSIDGNYWIEPVA</sequence>
<protein>
    <recommendedName>
        <fullName evidence="1">KIB1-4 beta-propeller domain-containing protein</fullName>
    </recommendedName>
</protein>
<proteinExistence type="predicted"/>
<dbReference type="AlphaFoldDB" id="A0A1J3FHS7"/>